<comment type="caution">
    <text evidence="2">The sequence shown here is derived from an EMBL/GenBank/DDBJ whole genome shotgun (WGS) entry which is preliminary data.</text>
</comment>
<dbReference type="EMBL" id="VDFP01000002">
    <property type="protein sequence ID" value="MQS75162.1"/>
    <property type="molecule type" value="Genomic_DNA"/>
</dbReference>
<organism evidence="2 3">
    <name type="scientific">Companilactobacillus halodurans</name>
    <dbReference type="NCBI Taxonomy" id="2584183"/>
    <lineage>
        <taxon>Bacteria</taxon>
        <taxon>Bacillati</taxon>
        <taxon>Bacillota</taxon>
        <taxon>Bacilli</taxon>
        <taxon>Lactobacillales</taxon>
        <taxon>Lactobacillaceae</taxon>
        <taxon>Companilactobacillus</taxon>
    </lineage>
</organism>
<accession>A0A5P0ZWV0</accession>
<protein>
    <submittedName>
        <fullName evidence="2">Uncharacterized protein</fullName>
    </submittedName>
</protein>
<evidence type="ECO:0000313" key="1">
    <source>
        <dbReference type="EMBL" id="MQS75162.1"/>
    </source>
</evidence>
<dbReference type="Proteomes" id="UP000414364">
    <property type="component" value="Unassembled WGS sequence"/>
</dbReference>
<sequence length="98" mass="11737">MSSQERSALIQHECQIRNNLKKIEFTHYFSNRFMEKYTQFFCIEDFLKSLGIINRNSLERIGQAILEKQVHKTTIFSSWQEMLDYAGKDYHQNKAVEI</sequence>
<evidence type="ECO:0000313" key="3">
    <source>
        <dbReference type="Proteomes" id="UP000371423"/>
    </source>
</evidence>
<proteinExistence type="predicted"/>
<dbReference type="AlphaFoldDB" id="A0A5P0ZWV0"/>
<dbReference type="OrthoDB" id="3035462at2"/>
<dbReference type="Proteomes" id="UP000371423">
    <property type="component" value="Unassembled WGS sequence"/>
</dbReference>
<evidence type="ECO:0000313" key="2">
    <source>
        <dbReference type="EMBL" id="MQS97573.1"/>
    </source>
</evidence>
<dbReference type="EMBL" id="VDFO01000021">
    <property type="protein sequence ID" value="MQS97573.1"/>
    <property type="molecule type" value="Genomic_DNA"/>
</dbReference>
<dbReference type="RefSeq" id="WP_153384574.1">
    <property type="nucleotide sequence ID" value="NZ_VDFO01000021.1"/>
</dbReference>
<name>A0A5P0ZWV0_9LACO</name>
<gene>
    <name evidence="2" type="ORF">FHL05_06685</name>
    <name evidence="1" type="ORF">FHL06_01960</name>
</gene>
<keyword evidence="3" id="KW-1185">Reference proteome</keyword>
<reference evidence="3 4" key="1">
    <citation type="journal article" date="2019" name="Syst. Appl. Microbiol.">
        <title>Polyphasic characterization of two novel Lactobacillus spp. isolated from blown salami packages: Description of Lactobacillus halodurans sp. nov. and Lactobacillus salsicarnum sp. nov.</title>
        <authorList>
            <person name="Schuster J.A."/>
            <person name="Klingl A."/>
            <person name="Vogel R.F."/>
            <person name="Ehrmann M.A."/>
        </authorList>
    </citation>
    <scope>NUCLEOTIDE SEQUENCE [LARGE SCALE GENOMIC DNA]</scope>
    <source>
        <strain evidence="2 3">TMW 1.1920</strain>
        <strain evidence="1 4">TMW 1.2172</strain>
    </source>
</reference>
<evidence type="ECO:0000313" key="4">
    <source>
        <dbReference type="Proteomes" id="UP000414364"/>
    </source>
</evidence>